<feature type="domain" description="Disease resistance protein winged helix" evidence="13">
    <location>
        <begin position="417"/>
        <end position="488"/>
    </location>
</feature>
<dbReference type="SUPFAM" id="SSF52058">
    <property type="entry name" value="L domain-like"/>
    <property type="match status" value="1"/>
</dbReference>
<dbReference type="GO" id="GO:0005524">
    <property type="term" value="F:ATP binding"/>
    <property type="evidence" value="ECO:0007669"/>
    <property type="project" value="UniProtKB-KW"/>
</dbReference>
<evidence type="ECO:0000259" key="13">
    <source>
        <dbReference type="Pfam" id="PF23559"/>
    </source>
</evidence>
<dbReference type="PANTHER" id="PTHR23155">
    <property type="entry name" value="DISEASE RESISTANCE PROTEIN RP"/>
    <property type="match status" value="1"/>
</dbReference>
<dbReference type="GO" id="GO:0051607">
    <property type="term" value="P:defense response to virus"/>
    <property type="evidence" value="ECO:0007669"/>
    <property type="project" value="UniProtKB-ARBA"/>
</dbReference>
<evidence type="ECO:0000256" key="9">
    <source>
        <dbReference type="ARBA" id="ARBA00022821"/>
    </source>
</evidence>
<evidence type="ECO:0000256" key="3">
    <source>
        <dbReference type="ARBA" id="ARBA00008894"/>
    </source>
</evidence>
<comment type="function">
    <text evidence="1">Confers resistance to late blight (Phytophthora infestans) races carrying the avirulence gene Avr1. Resistance proteins guard the plant against pathogens that contain an appropriate avirulence protein via an indirect interaction with this avirulence protein. That triggers a defense system including the hypersensitive response, which restricts the pathogen growth.</text>
</comment>
<dbReference type="AlphaFoldDB" id="A0AAW2W9B2"/>
<dbReference type="Gene3D" id="3.80.10.10">
    <property type="entry name" value="Ribonuclease Inhibitor"/>
    <property type="match status" value="1"/>
</dbReference>
<keyword evidence="7" id="KW-0677">Repeat</keyword>
<dbReference type="InterPro" id="IPR002182">
    <property type="entry name" value="NB-ARC"/>
</dbReference>
<evidence type="ECO:0000256" key="4">
    <source>
        <dbReference type="ARBA" id="ARBA00022490"/>
    </source>
</evidence>
<evidence type="ECO:0000313" key="14">
    <source>
        <dbReference type="EMBL" id="KAL0436721.1"/>
    </source>
</evidence>
<organism evidence="14">
    <name type="scientific">Sesamum radiatum</name>
    <name type="common">Black benniseed</name>
    <dbReference type="NCBI Taxonomy" id="300843"/>
    <lineage>
        <taxon>Eukaryota</taxon>
        <taxon>Viridiplantae</taxon>
        <taxon>Streptophyta</taxon>
        <taxon>Embryophyta</taxon>
        <taxon>Tracheophyta</taxon>
        <taxon>Spermatophyta</taxon>
        <taxon>Magnoliopsida</taxon>
        <taxon>eudicotyledons</taxon>
        <taxon>Gunneridae</taxon>
        <taxon>Pentapetalae</taxon>
        <taxon>asterids</taxon>
        <taxon>lamiids</taxon>
        <taxon>Lamiales</taxon>
        <taxon>Pedaliaceae</taxon>
        <taxon>Sesamum</taxon>
    </lineage>
</organism>
<proteinExistence type="inferred from homology"/>
<evidence type="ECO:0000256" key="2">
    <source>
        <dbReference type="ARBA" id="ARBA00004496"/>
    </source>
</evidence>
<dbReference type="PANTHER" id="PTHR23155:SF1152">
    <property type="entry name" value="AAA+ ATPASE DOMAIN-CONTAINING PROTEIN"/>
    <property type="match status" value="1"/>
</dbReference>
<gene>
    <name evidence="14" type="ORF">Sradi_0380000</name>
</gene>
<dbReference type="InterPro" id="IPR032675">
    <property type="entry name" value="LRR_dom_sf"/>
</dbReference>
<evidence type="ECO:0000256" key="11">
    <source>
        <dbReference type="SAM" id="MobiDB-lite"/>
    </source>
</evidence>
<dbReference type="SUPFAM" id="SSF52540">
    <property type="entry name" value="P-loop containing nucleoside triphosphate hydrolases"/>
    <property type="match status" value="1"/>
</dbReference>
<dbReference type="InterPro" id="IPR027417">
    <property type="entry name" value="P-loop_NTPase"/>
</dbReference>
<dbReference type="Gene3D" id="3.40.50.300">
    <property type="entry name" value="P-loop containing nucleotide triphosphate hydrolases"/>
    <property type="match status" value="1"/>
</dbReference>
<dbReference type="InterPro" id="IPR058922">
    <property type="entry name" value="WHD_DRP"/>
</dbReference>
<evidence type="ECO:0000259" key="12">
    <source>
        <dbReference type="Pfam" id="PF00931"/>
    </source>
</evidence>
<dbReference type="GO" id="GO:0043531">
    <property type="term" value="F:ADP binding"/>
    <property type="evidence" value="ECO:0007669"/>
    <property type="project" value="InterPro"/>
</dbReference>
<name>A0AAW2W9B2_SESRA</name>
<protein>
    <submittedName>
        <fullName evidence="14">Late blight resistance proteinR1A-10</fullName>
    </submittedName>
</protein>
<evidence type="ECO:0000256" key="1">
    <source>
        <dbReference type="ARBA" id="ARBA00002074"/>
    </source>
</evidence>
<feature type="region of interest" description="Disordered" evidence="11">
    <location>
        <begin position="135"/>
        <end position="158"/>
    </location>
</feature>
<accession>A0AAW2W9B2</accession>
<dbReference type="Gene3D" id="1.10.10.10">
    <property type="entry name" value="Winged helix-like DNA-binding domain superfamily/Winged helix DNA-binding domain"/>
    <property type="match status" value="1"/>
</dbReference>
<dbReference type="PRINTS" id="PR00364">
    <property type="entry name" value="DISEASERSIST"/>
</dbReference>
<keyword evidence="6" id="KW-0381">Hypersensitive response</keyword>
<dbReference type="GO" id="GO:0009626">
    <property type="term" value="P:plant-type hypersensitive response"/>
    <property type="evidence" value="ECO:0007669"/>
    <property type="project" value="UniProtKB-KW"/>
</dbReference>
<keyword evidence="5" id="KW-0433">Leucine-rich repeat</keyword>
<reference evidence="14" key="1">
    <citation type="submission" date="2020-06" db="EMBL/GenBank/DDBJ databases">
        <authorList>
            <person name="Li T."/>
            <person name="Hu X."/>
            <person name="Zhang T."/>
            <person name="Song X."/>
            <person name="Zhang H."/>
            <person name="Dai N."/>
            <person name="Sheng W."/>
            <person name="Hou X."/>
            <person name="Wei L."/>
        </authorList>
    </citation>
    <scope>NUCLEOTIDE SEQUENCE</scope>
    <source>
        <strain evidence="14">G02</strain>
        <tissue evidence="14">Leaf</tissue>
    </source>
</reference>
<dbReference type="EMBL" id="JACGWJ010000002">
    <property type="protein sequence ID" value="KAL0436721.1"/>
    <property type="molecule type" value="Genomic_DNA"/>
</dbReference>
<dbReference type="FunFam" id="1.10.10.10:FF:000322">
    <property type="entry name" value="Probable disease resistance protein At1g63360"/>
    <property type="match status" value="1"/>
</dbReference>
<keyword evidence="9" id="KW-0611">Plant defense</keyword>
<sequence length="876" mass="100540">MAVAAYASLLSLAHVLDQQIHHPLHRLDTEQLRSLQEKVTHLQHLLEHQSQTKISQEVDEDLVRQIPVVANEAEDVIDLHVVSQWASKHRSSDHDAAAALSSFYQDLDKVIQKIDSIIKDLKAVVNEELDVVKEPMPAADSPPTDARSSRVLPSSGENSTMVGFEERLVQIIDELTRDESDLKILPIVGMGGIGKTTLARNVFDHAYILESFDICIWFTISQEYNVQEILLSHLTDEKKERSEKTLAELGKQLHQKLFGRRYLIVMDDVWSNKAWDDLKQFFPNNGNRSRVLVTTRLSNMAVSLGSKDPFSMDFLDEENCWNLLCVKVFGQEGCPYPELEQIGKDIAKGCRGLPLAVVVIGGLLAKSNMTLEYWESVAKNINSFVNSEDNEYCLKVLTLTYNSLPIHLKPCFLYMRVFPEDKTIKASKLIRLWVAEGFIKFARGKTLEEVAEAYLKDLIGMNLIFISEWKTSGNIKSIRIHDLLRDLCLRESDKENYIRVSRVQRIYHIKKDRNKCYLCHDKVSSFDERIDVPQIHIGSQSTSVATALVCEDCQSMYPDLMRLRWVKVFGRPRRKLLQHTRLRYISFGNKYSDIHYKKDIISSSTLPLLWNLQTLYIKSDDDNSKIVLPSEIWMMPQLRHINISWAVLPDPMDAKDHTTTILENLQDLIVIQNFKCTKEVVERIPNLKELQVNYPDDLDEWSGVQLHNLAHLHKLESFSLDATIFPLKSITFPTSLKKLVLEDCEIPWEDMTTIGSSLPNLEVLKLHFDAFKGPEWNPVAGEFLRLKFLLIKSCDLVWWTAEDWHFPNLEVLSLRLMSDLKEIPSSIGDIATLKLIRVKNCSGRIEDSAKQILEEQRSNGNESLQVEIYNSRWSTS</sequence>
<feature type="domain" description="NB-ARC" evidence="12">
    <location>
        <begin position="165"/>
        <end position="331"/>
    </location>
</feature>
<reference evidence="14" key="2">
    <citation type="journal article" date="2024" name="Plant">
        <title>Genomic evolution and insights into agronomic trait innovations of Sesamum species.</title>
        <authorList>
            <person name="Miao H."/>
            <person name="Wang L."/>
            <person name="Qu L."/>
            <person name="Liu H."/>
            <person name="Sun Y."/>
            <person name="Le M."/>
            <person name="Wang Q."/>
            <person name="Wei S."/>
            <person name="Zheng Y."/>
            <person name="Lin W."/>
            <person name="Duan Y."/>
            <person name="Cao H."/>
            <person name="Xiong S."/>
            <person name="Wang X."/>
            <person name="Wei L."/>
            <person name="Li C."/>
            <person name="Ma Q."/>
            <person name="Ju M."/>
            <person name="Zhao R."/>
            <person name="Li G."/>
            <person name="Mu C."/>
            <person name="Tian Q."/>
            <person name="Mei H."/>
            <person name="Zhang T."/>
            <person name="Gao T."/>
            <person name="Zhang H."/>
        </authorList>
    </citation>
    <scope>NUCLEOTIDE SEQUENCE</scope>
    <source>
        <strain evidence="14">G02</strain>
    </source>
</reference>
<keyword evidence="4" id="KW-0963">Cytoplasm</keyword>
<dbReference type="Gene3D" id="1.10.8.430">
    <property type="entry name" value="Helical domain of apoptotic protease-activating factors"/>
    <property type="match status" value="1"/>
</dbReference>
<comment type="similarity">
    <text evidence="3">Belongs to the disease resistance NB-LRR family.</text>
</comment>
<dbReference type="Pfam" id="PF00931">
    <property type="entry name" value="NB-ARC"/>
    <property type="match status" value="1"/>
</dbReference>
<comment type="caution">
    <text evidence="14">The sequence shown here is derived from an EMBL/GenBank/DDBJ whole genome shotgun (WGS) entry which is preliminary data.</text>
</comment>
<dbReference type="Gene3D" id="1.20.5.4130">
    <property type="match status" value="1"/>
</dbReference>
<dbReference type="InterPro" id="IPR036388">
    <property type="entry name" value="WH-like_DNA-bd_sf"/>
</dbReference>
<dbReference type="GO" id="GO:0005737">
    <property type="term" value="C:cytoplasm"/>
    <property type="evidence" value="ECO:0007669"/>
    <property type="project" value="UniProtKB-SubCell"/>
</dbReference>
<dbReference type="InterPro" id="IPR044974">
    <property type="entry name" value="Disease_R_plants"/>
</dbReference>
<evidence type="ECO:0000256" key="5">
    <source>
        <dbReference type="ARBA" id="ARBA00022614"/>
    </source>
</evidence>
<keyword evidence="8" id="KW-0547">Nucleotide-binding</keyword>
<evidence type="ECO:0000256" key="7">
    <source>
        <dbReference type="ARBA" id="ARBA00022737"/>
    </source>
</evidence>
<dbReference type="FunFam" id="3.40.50.300:FF:001091">
    <property type="entry name" value="Probable disease resistance protein At1g61300"/>
    <property type="match status" value="1"/>
</dbReference>
<dbReference type="InterPro" id="IPR042197">
    <property type="entry name" value="Apaf_helical"/>
</dbReference>
<evidence type="ECO:0000256" key="10">
    <source>
        <dbReference type="ARBA" id="ARBA00022840"/>
    </source>
</evidence>
<evidence type="ECO:0000256" key="8">
    <source>
        <dbReference type="ARBA" id="ARBA00022741"/>
    </source>
</evidence>
<dbReference type="Pfam" id="PF23559">
    <property type="entry name" value="WHD_DRP"/>
    <property type="match status" value="1"/>
</dbReference>
<keyword evidence="10" id="KW-0067">ATP-binding</keyword>
<evidence type="ECO:0000256" key="6">
    <source>
        <dbReference type="ARBA" id="ARBA00022667"/>
    </source>
</evidence>
<comment type="subcellular location">
    <subcellularLocation>
        <location evidence="2">Cytoplasm</location>
    </subcellularLocation>
</comment>